<dbReference type="GO" id="GO:0008761">
    <property type="term" value="F:UDP-N-acetylglucosamine 2-epimerase activity"/>
    <property type="evidence" value="ECO:0007669"/>
    <property type="project" value="UniProtKB-EC"/>
</dbReference>
<evidence type="ECO:0000256" key="5">
    <source>
        <dbReference type="RuleBase" id="RU003513"/>
    </source>
</evidence>
<comment type="catalytic activity">
    <reaction evidence="2">
        <text>UDP-N-acetyl-alpha-D-glucosamine = UDP-N-acetyl-alpha-D-mannosamine</text>
        <dbReference type="Rhea" id="RHEA:17213"/>
        <dbReference type="ChEBI" id="CHEBI:57705"/>
        <dbReference type="ChEBI" id="CHEBI:68623"/>
        <dbReference type="EC" id="5.1.3.14"/>
    </reaction>
</comment>
<comment type="similarity">
    <text evidence="3 5">Belongs to the UDP-N-acetylglucosamine 2-epimerase family.</text>
</comment>
<proteinExistence type="inferred from homology"/>
<evidence type="ECO:0000313" key="7">
    <source>
        <dbReference type="EMBL" id="SIP96185.1"/>
    </source>
</evidence>
<dbReference type="CDD" id="cd03786">
    <property type="entry name" value="GTB_UDP-GlcNAc_2-Epimerase"/>
    <property type="match status" value="1"/>
</dbReference>
<dbReference type="EMBL" id="FTMP01000001">
    <property type="protein sequence ID" value="SIP96185.1"/>
    <property type="molecule type" value="Genomic_DNA"/>
</dbReference>
<dbReference type="AlphaFoldDB" id="A0A1N7GYV3"/>
<evidence type="ECO:0000256" key="4">
    <source>
        <dbReference type="ARBA" id="ARBA00038858"/>
    </source>
</evidence>
<dbReference type="Proteomes" id="UP000185841">
    <property type="component" value="Unassembled WGS sequence"/>
</dbReference>
<evidence type="ECO:0000256" key="1">
    <source>
        <dbReference type="ARBA" id="ARBA00023235"/>
    </source>
</evidence>
<dbReference type="Pfam" id="PF02350">
    <property type="entry name" value="Epimerase_2"/>
    <property type="match status" value="1"/>
</dbReference>
<dbReference type="InterPro" id="IPR029767">
    <property type="entry name" value="WecB-like"/>
</dbReference>
<sequence>MAPLLHALQADGGFEVRLCVTAQHRQMLDEVLALFELSADHDLDAMTEGQSLNGLCARLLEGLDGVLAAEQPDLVLVHGDTSTCAMASLAAFQRGIPLAHIEAGLRTGNLQAPWPEEANRRLTTLLATLHFAPTESARRNLLAEGVADSAICVTGNTVVDALLWVCRHLQALDWRPAEGPLAQLPEAEPLVLITGHRRENFGAGFEQICEALAELARRYPQVRFVYPVHLNPQVRDPVYRLLGGIANLQLLPPQDYRHFVWLMQRASLILTDSGGVQEEAPSLHRPVLLMRATTERPEAVAAGCVRLVGTDAAHIVAEVSRLLDDPSAAQAMRSAGNPYGDGLACSRILVRLREYFGLAQGVPA</sequence>
<dbReference type="SUPFAM" id="SSF53756">
    <property type="entry name" value="UDP-Glycosyltransferase/glycogen phosphorylase"/>
    <property type="match status" value="1"/>
</dbReference>
<dbReference type="PANTHER" id="PTHR43174">
    <property type="entry name" value="UDP-N-ACETYLGLUCOSAMINE 2-EPIMERASE"/>
    <property type="match status" value="1"/>
</dbReference>
<evidence type="ECO:0000256" key="2">
    <source>
        <dbReference type="ARBA" id="ARBA00036080"/>
    </source>
</evidence>
<protein>
    <recommendedName>
        <fullName evidence="4">UDP-N-acetylglucosamine 2-epimerase (non-hydrolyzing)</fullName>
        <ecNumber evidence="4">5.1.3.14</ecNumber>
    </recommendedName>
</protein>
<keyword evidence="1 5" id="KW-0413">Isomerase</keyword>
<evidence type="ECO:0000259" key="6">
    <source>
        <dbReference type="Pfam" id="PF02350"/>
    </source>
</evidence>
<dbReference type="PANTHER" id="PTHR43174:SF2">
    <property type="entry name" value="UDP-N-ACETYLGLUCOSAMINE 2-EPIMERASE"/>
    <property type="match status" value="1"/>
</dbReference>
<evidence type="ECO:0000313" key="8">
    <source>
        <dbReference type="Proteomes" id="UP000185841"/>
    </source>
</evidence>
<evidence type="ECO:0000256" key="3">
    <source>
        <dbReference type="ARBA" id="ARBA00038209"/>
    </source>
</evidence>
<name>A0A1N7GYV3_AQUAC</name>
<dbReference type="InterPro" id="IPR003331">
    <property type="entry name" value="UDP_GlcNAc_Epimerase_2_dom"/>
</dbReference>
<reference evidence="7 8" key="1">
    <citation type="submission" date="2017-01" db="EMBL/GenBank/DDBJ databases">
        <authorList>
            <person name="Mah S.A."/>
            <person name="Swanson W.J."/>
            <person name="Moy G.W."/>
            <person name="Vacquier V.D."/>
        </authorList>
    </citation>
    <scope>NUCLEOTIDE SEQUENCE [LARGE SCALE GENOMIC DNA]</scope>
    <source>
        <strain evidence="7 8">RU36E</strain>
    </source>
</reference>
<dbReference type="Gene3D" id="3.40.50.2000">
    <property type="entry name" value="Glycogen Phosphorylase B"/>
    <property type="match status" value="2"/>
</dbReference>
<dbReference type="NCBIfam" id="TIGR00236">
    <property type="entry name" value="wecB"/>
    <property type="match status" value="1"/>
</dbReference>
<gene>
    <name evidence="7" type="ORF">SAMN05878282_101577</name>
</gene>
<accession>A0A1N7GYV3</accession>
<feature type="domain" description="UDP-N-acetylglucosamine 2-epimerase" evidence="6">
    <location>
        <begin position="7"/>
        <end position="350"/>
    </location>
</feature>
<organism evidence="7 8">
    <name type="scientific">Aquipseudomonas alcaligenes</name>
    <name type="common">Pseudomonas alcaligenes</name>
    <dbReference type="NCBI Taxonomy" id="43263"/>
    <lineage>
        <taxon>Bacteria</taxon>
        <taxon>Pseudomonadati</taxon>
        <taxon>Pseudomonadota</taxon>
        <taxon>Gammaproteobacteria</taxon>
        <taxon>Pseudomonadales</taxon>
        <taxon>Pseudomonadaceae</taxon>
        <taxon>Aquipseudomonas</taxon>
    </lineage>
</organism>
<dbReference type="EC" id="5.1.3.14" evidence="4"/>